<dbReference type="SUPFAM" id="SSF103473">
    <property type="entry name" value="MFS general substrate transporter"/>
    <property type="match status" value="1"/>
</dbReference>
<proteinExistence type="inferred from homology"/>
<evidence type="ECO:0000313" key="5">
    <source>
        <dbReference type="WBParaSite" id="PSU_v2.g2589.t1"/>
    </source>
</evidence>
<feature type="transmembrane region" description="Helical" evidence="3">
    <location>
        <begin position="73"/>
        <end position="93"/>
    </location>
</feature>
<dbReference type="GO" id="GO:0005886">
    <property type="term" value="C:plasma membrane"/>
    <property type="evidence" value="ECO:0007669"/>
    <property type="project" value="UniProtKB-UniRule"/>
</dbReference>
<sequence length="427" mass="49222">MHWKFTALLVCIYGVVKEFRPGTPFLTPFLESEFKNFTNEIIYSEIYPFWTYSYLLFLIPVFFLTDALRYKPVVILEALSLCATWALMIWGKSVRQMQLMQICFGLASSAEIAYYSYMYAVVDRKHYKKITSYTRAAKMVGKFFAYSLAQIFITTGFGSYLLLIQITFGAVFVVFFISLFLPPIAKPRLQGEIVEIQELKKNNISQISETNHSSSFFKDIKQKLSIFKENETVLIWSIWWALASCGTFQISNYVQTLWARLQNDGQFVGNGMVECVNTLLGAIITFYLQYIKFEWKKYGEFIFFTSSLAISISLLGMSEINNIFILYGLYLFTDCIYHMLIAAASNIIASQLNSASYSFIFGFNTFIALIFQTILTFLVTDKHGFALKIQDQFRIYSGYFLIMALLFCIPFGLKVIKKRNMGTVIVE</sequence>
<feature type="transmembrane region" description="Helical" evidence="3">
    <location>
        <begin position="233"/>
        <end position="251"/>
    </location>
</feature>
<keyword evidence="3" id="KW-1133">Transmembrane helix</keyword>
<feature type="transmembrane region" description="Helical" evidence="3">
    <location>
        <begin position="99"/>
        <end position="122"/>
    </location>
</feature>
<comment type="subcellular location">
    <subcellularLocation>
        <location evidence="2">Membrane</location>
        <topology evidence="2">Multi-pass membrane protein</topology>
    </subcellularLocation>
</comment>
<protein>
    <submittedName>
        <fullName evidence="5">Uncharacterized protein</fullName>
    </submittedName>
</protein>
<keyword evidence="2" id="KW-0813">Transport</keyword>
<reference evidence="5" key="1">
    <citation type="submission" date="2022-11" db="UniProtKB">
        <authorList>
            <consortium name="WormBaseParasite"/>
        </authorList>
    </citation>
    <scope>IDENTIFICATION</scope>
</reference>
<keyword evidence="2 3" id="KW-0472">Membrane</keyword>
<dbReference type="InterPro" id="IPR036259">
    <property type="entry name" value="MFS_trans_sf"/>
</dbReference>
<keyword evidence="3" id="KW-0812">Transmembrane</keyword>
<feature type="transmembrane region" description="Helical" evidence="3">
    <location>
        <begin position="355"/>
        <end position="375"/>
    </location>
</feature>
<comment type="similarity">
    <text evidence="1 2">Belongs to the reduced folate carrier (RFC) transporter (TC 2.A.48) family.</text>
</comment>
<feature type="transmembrane region" description="Helical" evidence="3">
    <location>
        <begin position="323"/>
        <end position="343"/>
    </location>
</feature>
<feature type="transmembrane region" description="Helical" evidence="3">
    <location>
        <begin position="143"/>
        <end position="162"/>
    </location>
</feature>
<dbReference type="PANTHER" id="PTHR10686:SF20">
    <property type="entry name" value="FOLATE TRANSPORTER 1"/>
    <property type="match status" value="1"/>
</dbReference>
<dbReference type="NCBIfam" id="TIGR00806">
    <property type="entry name" value="rfc"/>
    <property type="match status" value="1"/>
</dbReference>
<dbReference type="Gene3D" id="1.20.1250.20">
    <property type="entry name" value="MFS general substrate transporter like domains"/>
    <property type="match status" value="1"/>
</dbReference>
<keyword evidence="4" id="KW-1185">Reference proteome</keyword>
<dbReference type="Pfam" id="PF01770">
    <property type="entry name" value="Folate_carrier"/>
    <property type="match status" value="1"/>
</dbReference>
<dbReference type="InterPro" id="IPR002666">
    <property type="entry name" value="Folate_carrier"/>
</dbReference>
<dbReference type="Proteomes" id="UP000887577">
    <property type="component" value="Unplaced"/>
</dbReference>
<feature type="transmembrane region" description="Helical" evidence="3">
    <location>
        <begin position="271"/>
        <end position="291"/>
    </location>
</feature>
<evidence type="ECO:0000313" key="4">
    <source>
        <dbReference type="Proteomes" id="UP000887577"/>
    </source>
</evidence>
<feature type="transmembrane region" description="Helical" evidence="3">
    <location>
        <begin position="41"/>
        <end position="64"/>
    </location>
</feature>
<dbReference type="AlphaFoldDB" id="A0A914YRE9"/>
<accession>A0A914YRE9</accession>
<dbReference type="WBParaSite" id="PSU_v2.g2589.t1">
    <property type="protein sequence ID" value="PSU_v2.g2589.t1"/>
    <property type="gene ID" value="PSU_v2.g2589"/>
</dbReference>
<feature type="transmembrane region" description="Helical" evidence="3">
    <location>
        <begin position="395"/>
        <end position="413"/>
    </location>
</feature>
<evidence type="ECO:0000256" key="3">
    <source>
        <dbReference type="SAM" id="Phobius"/>
    </source>
</evidence>
<name>A0A914YRE9_9BILA</name>
<dbReference type="PIRSF" id="PIRSF028739">
    <property type="entry name" value="Folate_carrier"/>
    <property type="match status" value="1"/>
</dbReference>
<organism evidence="4 5">
    <name type="scientific">Panagrolaimus superbus</name>
    <dbReference type="NCBI Taxonomy" id="310955"/>
    <lineage>
        <taxon>Eukaryota</taxon>
        <taxon>Metazoa</taxon>
        <taxon>Ecdysozoa</taxon>
        <taxon>Nematoda</taxon>
        <taxon>Chromadorea</taxon>
        <taxon>Rhabditida</taxon>
        <taxon>Tylenchina</taxon>
        <taxon>Panagrolaimomorpha</taxon>
        <taxon>Panagrolaimoidea</taxon>
        <taxon>Panagrolaimidae</taxon>
        <taxon>Panagrolaimus</taxon>
    </lineage>
</organism>
<dbReference type="PANTHER" id="PTHR10686">
    <property type="entry name" value="FOLATE TRANSPORTER"/>
    <property type="match status" value="1"/>
</dbReference>
<evidence type="ECO:0000256" key="2">
    <source>
        <dbReference type="PIRNR" id="PIRNR028739"/>
    </source>
</evidence>
<evidence type="ECO:0000256" key="1">
    <source>
        <dbReference type="ARBA" id="ARBA00005773"/>
    </source>
</evidence>
<dbReference type="GO" id="GO:0090482">
    <property type="term" value="F:vitamin transmembrane transporter activity"/>
    <property type="evidence" value="ECO:0007669"/>
    <property type="project" value="InterPro"/>
</dbReference>